<evidence type="ECO:0000313" key="1">
    <source>
        <dbReference type="EMBL" id="KAL0282114.1"/>
    </source>
</evidence>
<dbReference type="EMBL" id="JACGWJ010001485">
    <property type="protein sequence ID" value="KAL0282114.1"/>
    <property type="molecule type" value="Genomic_DNA"/>
</dbReference>
<organism evidence="1">
    <name type="scientific">Sesamum radiatum</name>
    <name type="common">Black benniseed</name>
    <dbReference type="NCBI Taxonomy" id="300843"/>
    <lineage>
        <taxon>Eukaryota</taxon>
        <taxon>Viridiplantae</taxon>
        <taxon>Streptophyta</taxon>
        <taxon>Embryophyta</taxon>
        <taxon>Tracheophyta</taxon>
        <taxon>Spermatophyta</taxon>
        <taxon>Magnoliopsida</taxon>
        <taxon>eudicotyledons</taxon>
        <taxon>Gunneridae</taxon>
        <taxon>Pentapetalae</taxon>
        <taxon>asterids</taxon>
        <taxon>lamiids</taxon>
        <taxon>Lamiales</taxon>
        <taxon>Pedaliaceae</taxon>
        <taxon>Sesamum</taxon>
    </lineage>
</organism>
<gene>
    <name evidence="1" type="ORF">Sradi_7271400</name>
</gene>
<accession>A0AAW2IIX4</accession>
<reference evidence="1" key="1">
    <citation type="submission" date="2020-06" db="EMBL/GenBank/DDBJ databases">
        <authorList>
            <person name="Li T."/>
            <person name="Hu X."/>
            <person name="Zhang T."/>
            <person name="Song X."/>
            <person name="Zhang H."/>
            <person name="Dai N."/>
            <person name="Sheng W."/>
            <person name="Hou X."/>
            <person name="Wei L."/>
        </authorList>
    </citation>
    <scope>NUCLEOTIDE SEQUENCE</scope>
    <source>
        <strain evidence="1">G02</strain>
        <tissue evidence="1">Leaf</tissue>
    </source>
</reference>
<sequence length="62" mass="7167">MNREDYRPSNQEVCSQPHVGLIPEWTSRRRSQDDRPGAKTLPFMWKANKAKEGGKISELLIL</sequence>
<reference evidence="1" key="2">
    <citation type="journal article" date="2024" name="Plant">
        <title>Genomic evolution and insights into agronomic trait innovations of Sesamum species.</title>
        <authorList>
            <person name="Miao H."/>
            <person name="Wang L."/>
            <person name="Qu L."/>
            <person name="Liu H."/>
            <person name="Sun Y."/>
            <person name="Le M."/>
            <person name="Wang Q."/>
            <person name="Wei S."/>
            <person name="Zheng Y."/>
            <person name="Lin W."/>
            <person name="Duan Y."/>
            <person name="Cao H."/>
            <person name="Xiong S."/>
            <person name="Wang X."/>
            <person name="Wei L."/>
            <person name="Li C."/>
            <person name="Ma Q."/>
            <person name="Ju M."/>
            <person name="Zhao R."/>
            <person name="Li G."/>
            <person name="Mu C."/>
            <person name="Tian Q."/>
            <person name="Mei H."/>
            <person name="Zhang T."/>
            <person name="Gao T."/>
            <person name="Zhang H."/>
        </authorList>
    </citation>
    <scope>NUCLEOTIDE SEQUENCE</scope>
    <source>
        <strain evidence="1">G02</strain>
    </source>
</reference>
<comment type="caution">
    <text evidence="1">The sequence shown here is derived from an EMBL/GenBank/DDBJ whole genome shotgun (WGS) entry which is preliminary data.</text>
</comment>
<proteinExistence type="predicted"/>
<name>A0AAW2IIX4_SESRA</name>
<protein>
    <submittedName>
        <fullName evidence="1">Uncharacterized protein</fullName>
    </submittedName>
</protein>
<dbReference type="AlphaFoldDB" id="A0AAW2IIX4"/>